<keyword evidence="5" id="KW-0694">RNA-binding</keyword>
<evidence type="ECO:0000256" key="2">
    <source>
        <dbReference type="ARBA" id="ARBA00022980"/>
    </source>
</evidence>
<dbReference type="GO" id="GO:0006412">
    <property type="term" value="P:translation"/>
    <property type="evidence" value="ECO:0007669"/>
    <property type="project" value="UniProtKB-UniRule"/>
</dbReference>
<evidence type="ECO:0000256" key="1">
    <source>
        <dbReference type="ARBA" id="ARBA00006194"/>
    </source>
</evidence>
<comment type="caution">
    <text evidence="7">The sequence shown here is derived from an EMBL/GenBank/DDBJ whole genome shotgun (WGS) entry which is preliminary data.</text>
</comment>
<dbReference type="Pfam" id="PF00411">
    <property type="entry name" value="Ribosomal_S11"/>
    <property type="match status" value="1"/>
</dbReference>
<comment type="subunit">
    <text evidence="5">Part of the 30S ribosomal subunit. Interacts with proteins S7 and S18. Binds to IF-3.</text>
</comment>
<dbReference type="GO" id="GO:0003735">
    <property type="term" value="F:structural constituent of ribosome"/>
    <property type="evidence" value="ECO:0007669"/>
    <property type="project" value="InterPro"/>
</dbReference>
<accession>A0A1F5DQB8</accession>
<dbReference type="InterPro" id="IPR001971">
    <property type="entry name" value="Ribosomal_uS11"/>
</dbReference>
<dbReference type="GO" id="GO:0019843">
    <property type="term" value="F:rRNA binding"/>
    <property type="evidence" value="ECO:0007669"/>
    <property type="project" value="UniProtKB-UniRule"/>
</dbReference>
<dbReference type="InterPro" id="IPR018102">
    <property type="entry name" value="Ribosomal_uS11_CS"/>
</dbReference>
<dbReference type="Gene3D" id="3.30.420.80">
    <property type="entry name" value="Ribosomal protein S11"/>
    <property type="match status" value="1"/>
</dbReference>
<dbReference type="InterPro" id="IPR036967">
    <property type="entry name" value="Ribosomal_uS11_sf"/>
</dbReference>
<keyword evidence="3 5" id="KW-0687">Ribonucleoprotein</keyword>
<dbReference type="GO" id="GO:0005840">
    <property type="term" value="C:ribosome"/>
    <property type="evidence" value="ECO:0007669"/>
    <property type="project" value="UniProtKB-KW"/>
</dbReference>
<sequence>MAKQIKKKKKVIREAPRAIITINSSFNNTIITIADDNGNVLAWASAGSAGFKGTKRATPYAAQITMRQALEKAGVYNLREAKVRVSGVGAGRESAVRAIGGSGIKVTNIKDITPIPHNGCRAKKTRRV</sequence>
<evidence type="ECO:0000256" key="3">
    <source>
        <dbReference type="ARBA" id="ARBA00023274"/>
    </source>
</evidence>
<dbReference type="GO" id="GO:1990904">
    <property type="term" value="C:ribonucleoprotein complex"/>
    <property type="evidence" value="ECO:0007669"/>
    <property type="project" value="UniProtKB-KW"/>
</dbReference>
<evidence type="ECO:0000313" key="7">
    <source>
        <dbReference type="EMBL" id="OGD57323.1"/>
    </source>
</evidence>
<organism evidence="7 8">
    <name type="scientific">Candidatus Berkelbacteria bacterium RBG_13_40_8</name>
    <dbReference type="NCBI Taxonomy" id="1797467"/>
    <lineage>
        <taxon>Bacteria</taxon>
        <taxon>Candidatus Berkelbacteria</taxon>
    </lineage>
</organism>
<keyword evidence="2 5" id="KW-0689">Ribosomal protein</keyword>
<dbReference type="AlphaFoldDB" id="A0A1F5DQB8"/>
<proteinExistence type="inferred from homology"/>
<evidence type="ECO:0000256" key="6">
    <source>
        <dbReference type="RuleBase" id="RU003629"/>
    </source>
</evidence>
<evidence type="ECO:0000313" key="8">
    <source>
        <dbReference type="Proteomes" id="UP000178764"/>
    </source>
</evidence>
<gene>
    <name evidence="5" type="primary">rpsK</name>
    <name evidence="7" type="ORF">A2V71_00685</name>
</gene>
<protein>
    <recommendedName>
        <fullName evidence="4 5">Small ribosomal subunit protein uS11</fullName>
    </recommendedName>
</protein>
<dbReference type="SUPFAM" id="SSF53137">
    <property type="entry name" value="Translational machinery components"/>
    <property type="match status" value="1"/>
</dbReference>
<reference evidence="7 8" key="1">
    <citation type="journal article" date="2016" name="Nat. Commun.">
        <title>Thousands of microbial genomes shed light on interconnected biogeochemical processes in an aquifer system.</title>
        <authorList>
            <person name="Anantharaman K."/>
            <person name="Brown C.T."/>
            <person name="Hug L.A."/>
            <person name="Sharon I."/>
            <person name="Castelle C.J."/>
            <person name="Probst A.J."/>
            <person name="Thomas B.C."/>
            <person name="Singh A."/>
            <person name="Wilkins M.J."/>
            <person name="Karaoz U."/>
            <person name="Brodie E.L."/>
            <person name="Williams K.H."/>
            <person name="Hubbard S.S."/>
            <person name="Banfield J.F."/>
        </authorList>
    </citation>
    <scope>NUCLEOTIDE SEQUENCE [LARGE SCALE GENOMIC DNA]</scope>
</reference>
<dbReference type="PIRSF" id="PIRSF002131">
    <property type="entry name" value="Ribosomal_S11"/>
    <property type="match status" value="1"/>
</dbReference>
<dbReference type="PANTHER" id="PTHR11759">
    <property type="entry name" value="40S RIBOSOMAL PROTEIN S14/30S RIBOSOMAL PROTEIN S11"/>
    <property type="match status" value="1"/>
</dbReference>
<dbReference type="NCBIfam" id="NF003698">
    <property type="entry name" value="PRK05309.1"/>
    <property type="match status" value="1"/>
</dbReference>
<keyword evidence="5" id="KW-0699">rRNA-binding</keyword>
<dbReference type="Proteomes" id="UP000178764">
    <property type="component" value="Unassembled WGS sequence"/>
</dbReference>
<comment type="similarity">
    <text evidence="1 5 6">Belongs to the universal ribosomal protein uS11 family.</text>
</comment>
<name>A0A1F5DQB8_9BACT</name>
<evidence type="ECO:0000256" key="4">
    <source>
        <dbReference type="ARBA" id="ARBA00035160"/>
    </source>
</evidence>
<dbReference type="PROSITE" id="PS00054">
    <property type="entry name" value="RIBOSOMAL_S11"/>
    <property type="match status" value="1"/>
</dbReference>
<comment type="function">
    <text evidence="5">Located on the platform of the 30S subunit, it bridges several disparate RNA helices of the 16S rRNA. Forms part of the Shine-Dalgarno cleft in the 70S ribosome.</text>
</comment>
<dbReference type="HAMAP" id="MF_01310">
    <property type="entry name" value="Ribosomal_uS11"/>
    <property type="match status" value="1"/>
</dbReference>
<evidence type="ECO:0000256" key="5">
    <source>
        <dbReference type="HAMAP-Rule" id="MF_01310"/>
    </source>
</evidence>
<dbReference type="EMBL" id="MEZT01000003">
    <property type="protein sequence ID" value="OGD57323.1"/>
    <property type="molecule type" value="Genomic_DNA"/>
</dbReference>